<comment type="caution">
    <text evidence="2">The sequence shown here is derived from an EMBL/GenBank/DDBJ whole genome shotgun (WGS) entry which is preliminary data.</text>
</comment>
<evidence type="ECO:0000313" key="2">
    <source>
        <dbReference type="EMBL" id="RFU29331.1"/>
    </source>
</evidence>
<dbReference type="AlphaFoldDB" id="A0A3E2H7T2"/>
<feature type="region of interest" description="Disordered" evidence="1">
    <location>
        <begin position="1"/>
        <end position="63"/>
    </location>
</feature>
<proteinExistence type="predicted"/>
<dbReference type="Proteomes" id="UP000258309">
    <property type="component" value="Unassembled WGS sequence"/>
</dbReference>
<protein>
    <submittedName>
        <fullName evidence="2">Uncharacterized protein</fullName>
    </submittedName>
</protein>
<sequence length="125" mass="14279">MRVDFLYNNNKQQLEEGSEEGSEEESEEGSEEVFEESSEDSSEEDQEGSTVRESSRVAGKKPVPLIPKLDLEPVQVLRVPSLDLNPDSKLEDNVEQVLMATSREVKIIRPNLFYKDKKKLKVYFA</sequence>
<feature type="non-terminal residue" evidence="2">
    <location>
        <position position="1"/>
    </location>
</feature>
<keyword evidence="3" id="KW-1185">Reference proteome</keyword>
<accession>A0A3E2H7T2</accession>
<organism evidence="2 3">
    <name type="scientific">Scytalidium lignicola</name>
    <name type="common">Hyphomycete</name>
    <dbReference type="NCBI Taxonomy" id="5539"/>
    <lineage>
        <taxon>Eukaryota</taxon>
        <taxon>Fungi</taxon>
        <taxon>Dikarya</taxon>
        <taxon>Ascomycota</taxon>
        <taxon>Pezizomycotina</taxon>
        <taxon>Leotiomycetes</taxon>
        <taxon>Leotiomycetes incertae sedis</taxon>
        <taxon>Scytalidium</taxon>
    </lineage>
</organism>
<gene>
    <name evidence="2" type="ORF">B7463_g6996</name>
</gene>
<reference evidence="2 3" key="1">
    <citation type="submission" date="2018-05" db="EMBL/GenBank/DDBJ databases">
        <title>Draft genome sequence of Scytalidium lignicola DSM 105466, a ubiquitous saprotrophic fungus.</title>
        <authorList>
            <person name="Buettner E."/>
            <person name="Gebauer A.M."/>
            <person name="Hofrichter M."/>
            <person name="Liers C."/>
            <person name="Kellner H."/>
        </authorList>
    </citation>
    <scope>NUCLEOTIDE SEQUENCE [LARGE SCALE GENOMIC DNA]</scope>
    <source>
        <strain evidence="2 3">DSM 105466</strain>
    </source>
</reference>
<evidence type="ECO:0000313" key="3">
    <source>
        <dbReference type="Proteomes" id="UP000258309"/>
    </source>
</evidence>
<feature type="non-terminal residue" evidence="2">
    <location>
        <position position="125"/>
    </location>
</feature>
<feature type="compositionally biased region" description="Acidic residues" evidence="1">
    <location>
        <begin position="16"/>
        <end position="47"/>
    </location>
</feature>
<dbReference type="EMBL" id="NCSJ02000132">
    <property type="protein sequence ID" value="RFU29331.1"/>
    <property type="molecule type" value="Genomic_DNA"/>
</dbReference>
<evidence type="ECO:0000256" key="1">
    <source>
        <dbReference type="SAM" id="MobiDB-lite"/>
    </source>
</evidence>
<name>A0A3E2H7T2_SCYLI</name>